<feature type="binding site" evidence="6">
    <location>
        <position position="623"/>
    </location>
    <ligand>
        <name>ATP</name>
        <dbReference type="ChEBI" id="CHEBI:30616"/>
    </ligand>
</feature>
<proteinExistence type="inferred from homology"/>
<feature type="binding site" evidence="6">
    <location>
        <position position="75"/>
    </location>
    <ligand>
        <name>ATP</name>
        <dbReference type="ChEBI" id="CHEBI:30616"/>
    </ligand>
</feature>
<keyword evidence="14" id="KW-1185">Reference proteome</keyword>
<dbReference type="Gene3D" id="1.20.58.310">
    <property type="entry name" value="Polyphosphate kinase N-terminal domain"/>
    <property type="match status" value="1"/>
</dbReference>
<dbReference type="PANTHER" id="PTHR30218:SF0">
    <property type="entry name" value="POLYPHOSPHATE KINASE"/>
    <property type="match status" value="1"/>
</dbReference>
<feature type="active site" description="Phosphohistidine intermediate" evidence="6">
    <location>
        <position position="466"/>
    </location>
</feature>
<keyword evidence="1 6" id="KW-0597">Phosphoprotein</keyword>
<dbReference type="Pfam" id="PF13090">
    <property type="entry name" value="PP_kinase_C"/>
    <property type="match status" value="1"/>
</dbReference>
<evidence type="ECO:0000256" key="6">
    <source>
        <dbReference type="HAMAP-Rule" id="MF_00347"/>
    </source>
</evidence>
<evidence type="ECO:0000256" key="8">
    <source>
        <dbReference type="SAM" id="MobiDB-lite"/>
    </source>
</evidence>
<organism evidence="13 14">
    <name type="scientific">Methanoculleus palmolei</name>
    <dbReference type="NCBI Taxonomy" id="72612"/>
    <lineage>
        <taxon>Archaea</taxon>
        <taxon>Methanobacteriati</taxon>
        <taxon>Methanobacteriota</taxon>
        <taxon>Stenosarchaea group</taxon>
        <taxon>Methanomicrobia</taxon>
        <taxon>Methanomicrobiales</taxon>
        <taxon>Methanomicrobiaceae</taxon>
        <taxon>Methanoculleus</taxon>
    </lineage>
</organism>
<evidence type="ECO:0000256" key="7">
    <source>
        <dbReference type="RuleBase" id="RU003800"/>
    </source>
</evidence>
<dbReference type="Gene3D" id="3.30.870.10">
    <property type="entry name" value="Endonuclease Chain A"/>
    <property type="match status" value="2"/>
</dbReference>
<feature type="domain" description="Polyphosphate kinase N-terminal" evidence="10">
    <location>
        <begin position="37"/>
        <end position="142"/>
    </location>
</feature>
<accession>A0ABD8A8T8</accession>
<dbReference type="AlphaFoldDB" id="A0ABD8A8T8"/>
<reference evidence="13 14" key="1">
    <citation type="submission" date="2023-10" db="EMBL/GenBank/DDBJ databases">
        <title>The complete genome sequence of Methanoculleus palmolei DSM 4273.</title>
        <authorList>
            <person name="Lai S.-J."/>
            <person name="You Y.-T."/>
            <person name="Chen S.-C."/>
        </authorList>
    </citation>
    <scope>NUCLEOTIDE SEQUENCE [LARGE SCALE GENOMIC DNA]</scope>
    <source>
        <strain evidence="13 14">DSM 4273</strain>
    </source>
</reference>
<dbReference type="SUPFAM" id="SSF143724">
    <property type="entry name" value="PHP14-like"/>
    <property type="match status" value="1"/>
</dbReference>
<dbReference type="PANTHER" id="PTHR30218">
    <property type="entry name" value="POLYPHOSPHATE KINASE"/>
    <property type="match status" value="1"/>
</dbReference>
<dbReference type="NCBIfam" id="NF003917">
    <property type="entry name" value="PRK05443.1-1"/>
    <property type="match status" value="1"/>
</dbReference>
<dbReference type="Gene3D" id="3.30.1840.10">
    <property type="entry name" value="Polyphosphate kinase middle domain"/>
    <property type="match status" value="1"/>
</dbReference>
<dbReference type="GO" id="GO:0006799">
    <property type="term" value="P:polyphosphate biosynthetic process"/>
    <property type="evidence" value="ECO:0007669"/>
    <property type="project" value="UniProtKB-UniRule"/>
</dbReference>
<evidence type="ECO:0000313" key="14">
    <source>
        <dbReference type="Proteomes" id="UP001626603"/>
    </source>
</evidence>
<comment type="caution">
    <text evidence="6">Lacks conserved residue(s) required for the propagation of feature annotation.</text>
</comment>
<evidence type="ECO:0000259" key="12">
    <source>
        <dbReference type="Pfam" id="PF17941"/>
    </source>
</evidence>
<dbReference type="NCBIfam" id="NF003921">
    <property type="entry name" value="PRK05443.2-2"/>
    <property type="match status" value="1"/>
</dbReference>
<evidence type="ECO:0000259" key="9">
    <source>
        <dbReference type="Pfam" id="PF02503"/>
    </source>
</evidence>
<keyword evidence="2 6" id="KW-0808">Transferase</keyword>
<feature type="domain" description="Polyphosphate kinase C-terminal" evidence="12">
    <location>
        <begin position="363"/>
        <end position="527"/>
    </location>
</feature>
<dbReference type="Pfam" id="PF17941">
    <property type="entry name" value="PP_kinase_C_1"/>
    <property type="match status" value="1"/>
</dbReference>
<comment type="catalytic activity">
    <reaction evidence="6 7">
        <text>[phosphate](n) + ATP = [phosphate](n+1) + ADP</text>
        <dbReference type="Rhea" id="RHEA:19573"/>
        <dbReference type="Rhea" id="RHEA-COMP:9859"/>
        <dbReference type="Rhea" id="RHEA-COMP:14280"/>
        <dbReference type="ChEBI" id="CHEBI:16838"/>
        <dbReference type="ChEBI" id="CHEBI:30616"/>
        <dbReference type="ChEBI" id="CHEBI:456216"/>
        <dbReference type="EC" id="2.7.4.1"/>
    </reaction>
</comment>
<dbReference type="InterPro" id="IPR036830">
    <property type="entry name" value="PP_kinase_middle_dom_sf"/>
</dbReference>
<feature type="binding site" evidence="6">
    <location>
        <position position="499"/>
    </location>
    <ligand>
        <name>ATP</name>
        <dbReference type="ChEBI" id="CHEBI:30616"/>
    </ligand>
</feature>
<comment type="PTM">
    <text evidence="6 7">An intermediate of this reaction is the autophosphorylated ppk in which a phosphate is covalently linked to a histidine residue through a N-P bond.</text>
</comment>
<dbReference type="Pfam" id="PF02503">
    <property type="entry name" value="PP_kinase"/>
    <property type="match status" value="1"/>
</dbReference>
<evidence type="ECO:0000256" key="1">
    <source>
        <dbReference type="ARBA" id="ARBA00022553"/>
    </source>
</evidence>
<dbReference type="InterPro" id="IPR041108">
    <property type="entry name" value="PP_kinase_C_1"/>
</dbReference>
<evidence type="ECO:0000259" key="10">
    <source>
        <dbReference type="Pfam" id="PF13089"/>
    </source>
</evidence>
<name>A0ABD8A8T8_9EURY</name>
<comment type="function">
    <text evidence="6 7">Catalyzes the reversible transfer of the terminal phosphate of ATP to form a long-chain polyphosphate (polyP).</text>
</comment>
<dbReference type="GO" id="GO:0005524">
    <property type="term" value="F:ATP binding"/>
    <property type="evidence" value="ECO:0007669"/>
    <property type="project" value="UniProtKB-KW"/>
</dbReference>
<evidence type="ECO:0000256" key="3">
    <source>
        <dbReference type="ARBA" id="ARBA00022741"/>
    </source>
</evidence>
<evidence type="ECO:0000256" key="2">
    <source>
        <dbReference type="ARBA" id="ARBA00022679"/>
    </source>
</evidence>
<dbReference type="PIRSF" id="PIRSF015589">
    <property type="entry name" value="PP_kinase"/>
    <property type="match status" value="1"/>
</dbReference>
<evidence type="ECO:0000256" key="5">
    <source>
        <dbReference type="ARBA" id="ARBA00022840"/>
    </source>
</evidence>
<sequence length="723" mass="80886">MGDGDPHQGGTIIEDPFAAPSCTHPAGGSGSTDRRYFINRELSWLAFHRRVLEEAQDATHPVLERVKFLAICGSNLDEFFMVRVSGIRRQMSEGAQELPPDGMSPAEEMAAIRSEVEPLVRAHAQCWSEELLPALRQSGIYIHRYRDLVPAERAQLCDYFDRIIMPALTPMAFDAARPFPFISSMSLNLGIIVRDQKGMEHGARLKVPVGLFPRFVRVPIASGGGQGKQEYHFVLLEDLIAENLGRLFPGMQVAASYPFRVTRNAEIEVVVDEASDLLTAIEMGVSTRRVGHPVRLETGGPVPGSMRDIFEKKLDLSPNDIYETDGPLALADLRELQDIDRPDLKDRPFIPAVPPVLENEVTAFSRLEKQDAMLYHPYDSMAPLVRLLREAARCPEVLAIKITLYRIDRDSPIIDTLLEARRNGKQVTAVVELKAKFDEKNNITYARNLERHGVHVVYGHEKLKIHAKLCLIVRRKGDRIVRYVHLSSGNYNTVTSRIYGDIGYITSDPDIGADATELFNALTGYAEQQTYRKLLVAPTTLKSGILERIEREILHQGEHGNGYIAMKLNGLLDPEIITALYRASEAGVAIALNVRGLCALRPGIPGVSENISVISIVGRFLEHARIYYFRNGGDEEILLGSSDLMPRNLKRRVEILFPVPNPAIRKELVKILNIHLGDTVKARRLLSDGTYERVTPKDGEPGIDSQQWLIEHRGEWHHGDGRA</sequence>
<dbReference type="InterPro" id="IPR025198">
    <property type="entry name" value="PPK_N_dom"/>
</dbReference>
<protein>
    <recommendedName>
        <fullName evidence="6 7">Polyphosphate kinase</fullName>
        <ecNumber evidence="6 7">2.7.4.1</ecNumber>
    </recommendedName>
    <alternativeName>
        <fullName evidence="6">ATP-polyphosphate phosphotransferase</fullName>
    </alternativeName>
    <alternativeName>
        <fullName evidence="6">Polyphosphoric acid kinase</fullName>
    </alternativeName>
</protein>
<dbReference type="InterPro" id="IPR025200">
    <property type="entry name" value="PPK_C_dom2"/>
</dbReference>
<evidence type="ECO:0000313" key="13">
    <source>
        <dbReference type="EMBL" id="WOX55938.1"/>
    </source>
</evidence>
<feature type="binding site" evidence="6">
    <location>
        <position position="595"/>
    </location>
    <ligand>
        <name>ATP</name>
        <dbReference type="ChEBI" id="CHEBI:30616"/>
    </ligand>
</feature>
<feature type="domain" description="Polyphosphate kinase middle" evidence="9">
    <location>
        <begin position="152"/>
        <end position="336"/>
    </location>
</feature>
<dbReference type="NCBIfam" id="NF003918">
    <property type="entry name" value="PRK05443.1-2"/>
    <property type="match status" value="1"/>
</dbReference>
<dbReference type="Pfam" id="PF13089">
    <property type="entry name" value="PP_kinase_N"/>
    <property type="match status" value="1"/>
</dbReference>
<feature type="domain" description="Polyphosphate kinase C-terminal" evidence="11">
    <location>
        <begin position="534"/>
        <end position="706"/>
    </location>
</feature>
<dbReference type="InterPro" id="IPR036832">
    <property type="entry name" value="PPK_N_dom_sf"/>
</dbReference>
<dbReference type="HAMAP" id="MF_00347">
    <property type="entry name" value="Polyphosphate_kinase"/>
    <property type="match status" value="1"/>
</dbReference>
<comment type="similarity">
    <text evidence="6 7">Belongs to the polyphosphate kinase 1 (PPK1) family.</text>
</comment>
<dbReference type="SUPFAM" id="SSF140356">
    <property type="entry name" value="PPK N-terminal domain-like"/>
    <property type="match status" value="1"/>
</dbReference>
<evidence type="ECO:0000256" key="4">
    <source>
        <dbReference type="ARBA" id="ARBA00022777"/>
    </source>
</evidence>
<dbReference type="SUPFAM" id="SSF56024">
    <property type="entry name" value="Phospholipase D/nuclease"/>
    <property type="match status" value="2"/>
</dbReference>
<dbReference type="EC" id="2.7.4.1" evidence="6 7"/>
<keyword evidence="3 6" id="KW-0547">Nucleotide-binding</keyword>
<feature type="region of interest" description="Disordered" evidence="8">
    <location>
        <begin position="1"/>
        <end position="30"/>
    </location>
</feature>
<dbReference type="EMBL" id="CP137641">
    <property type="protein sequence ID" value="WOX55938.1"/>
    <property type="molecule type" value="Genomic_DNA"/>
</dbReference>
<dbReference type="Proteomes" id="UP001626603">
    <property type="component" value="Chromosome"/>
</dbReference>
<dbReference type="NCBIfam" id="TIGR03705">
    <property type="entry name" value="poly_P_kin"/>
    <property type="match status" value="1"/>
</dbReference>
<dbReference type="InterPro" id="IPR024953">
    <property type="entry name" value="PP_kinase_middle"/>
</dbReference>
<dbReference type="InterPro" id="IPR003414">
    <property type="entry name" value="PP_kinase"/>
</dbReference>
<keyword evidence="4 6" id="KW-0418">Kinase</keyword>
<gene>
    <name evidence="13" type="primary">ppk1</name>
    <name evidence="6" type="synonym">ppk</name>
    <name evidence="13" type="ORF">R6Y95_01045</name>
</gene>
<evidence type="ECO:0000259" key="11">
    <source>
        <dbReference type="Pfam" id="PF13090"/>
    </source>
</evidence>
<dbReference type="GO" id="GO:0008976">
    <property type="term" value="F:polyphosphate kinase activity"/>
    <property type="evidence" value="ECO:0007669"/>
    <property type="project" value="UniProtKB-UniRule"/>
</dbReference>
<keyword evidence="5 6" id="KW-0067">ATP-binding</keyword>
<dbReference type="CDD" id="cd09168">
    <property type="entry name" value="PLDc_PaPPK1_C2_like"/>
    <property type="match status" value="1"/>
</dbReference>